<name>A0A433BAB5_9FUNG</name>
<protein>
    <submittedName>
        <fullName evidence="2">Uncharacterized protein</fullName>
    </submittedName>
</protein>
<feature type="region of interest" description="Disordered" evidence="1">
    <location>
        <begin position="1"/>
        <end position="22"/>
    </location>
</feature>
<proteinExistence type="predicted"/>
<feature type="region of interest" description="Disordered" evidence="1">
    <location>
        <begin position="213"/>
        <end position="276"/>
    </location>
</feature>
<keyword evidence="3" id="KW-1185">Reference proteome</keyword>
<gene>
    <name evidence="2" type="ORF">BC936DRAFT_139238</name>
</gene>
<accession>A0A433BAB5</accession>
<dbReference type="Proteomes" id="UP000268093">
    <property type="component" value="Unassembled WGS sequence"/>
</dbReference>
<reference evidence="2 3" key="1">
    <citation type="journal article" date="2018" name="New Phytol.">
        <title>Phylogenomics of Endogonaceae and evolution of mycorrhizas within Mucoromycota.</title>
        <authorList>
            <person name="Chang Y."/>
            <person name="Desiro A."/>
            <person name="Na H."/>
            <person name="Sandor L."/>
            <person name="Lipzen A."/>
            <person name="Clum A."/>
            <person name="Barry K."/>
            <person name="Grigoriev I.V."/>
            <person name="Martin F.M."/>
            <person name="Stajich J.E."/>
            <person name="Smith M.E."/>
            <person name="Bonito G."/>
            <person name="Spatafora J.W."/>
        </authorList>
    </citation>
    <scope>NUCLEOTIDE SEQUENCE [LARGE SCALE GENOMIC DNA]</scope>
    <source>
        <strain evidence="2 3">GMNB39</strain>
    </source>
</reference>
<feature type="region of interest" description="Disordered" evidence="1">
    <location>
        <begin position="104"/>
        <end position="197"/>
    </location>
</feature>
<evidence type="ECO:0000313" key="3">
    <source>
        <dbReference type="Proteomes" id="UP000268093"/>
    </source>
</evidence>
<evidence type="ECO:0000313" key="2">
    <source>
        <dbReference type="EMBL" id="RUP20629.1"/>
    </source>
</evidence>
<dbReference type="InterPro" id="IPR029196">
    <property type="entry name" value="HAPSTR1-like"/>
</dbReference>
<dbReference type="EMBL" id="RBNI01014528">
    <property type="protein sequence ID" value="RUP20629.1"/>
    <property type="molecule type" value="Genomic_DNA"/>
</dbReference>
<evidence type="ECO:0000256" key="1">
    <source>
        <dbReference type="SAM" id="MobiDB-lite"/>
    </source>
</evidence>
<feature type="compositionally biased region" description="Low complexity" evidence="1">
    <location>
        <begin position="145"/>
        <end position="155"/>
    </location>
</feature>
<sequence>MMDTSGQAQHPQPAQPAQPYPLLDSYESSEHALMASFKAAAFSVTQLYKDSLRQNRRAYAAGYEQCLQDLYGFLTSHPATLVGSDQSAIPVQDLLNFARSKNAQLQSEAHKNNDQDVSSAPQPAAGPPPSAVQTLPGMSPPQRPAPQQQQQQQHQPSHKPPTPTTHHQFGHSQLAFNHQQQQHQQQQQQQPGFPALFNPDIAQFTFSFPTVPQALPGADDLGGLGQQQPNGGENPFKRRYTAPPTEFMFLGRSMNTEQYGNNYEPPCKRRARREEM</sequence>
<dbReference type="PANTHER" id="PTHR38645:SF1">
    <property type="entry name" value="YALI0F12243P"/>
    <property type="match status" value="1"/>
</dbReference>
<comment type="caution">
    <text evidence="2">The sequence shown here is derived from an EMBL/GenBank/DDBJ whole genome shotgun (WGS) entry which is preliminary data.</text>
</comment>
<dbReference type="PANTHER" id="PTHR38645">
    <property type="entry name" value="CHROMOSOME 9, WHOLE GENOME SHOTGUN SEQUENCE"/>
    <property type="match status" value="1"/>
</dbReference>
<feature type="compositionally biased region" description="Low complexity" evidence="1">
    <location>
        <begin position="178"/>
        <end position="190"/>
    </location>
</feature>
<organism evidence="2 3">
    <name type="scientific">Jimgerdemannia flammicorona</name>
    <dbReference type="NCBI Taxonomy" id="994334"/>
    <lineage>
        <taxon>Eukaryota</taxon>
        <taxon>Fungi</taxon>
        <taxon>Fungi incertae sedis</taxon>
        <taxon>Mucoromycota</taxon>
        <taxon>Mucoromycotina</taxon>
        <taxon>Endogonomycetes</taxon>
        <taxon>Endogonales</taxon>
        <taxon>Endogonaceae</taxon>
        <taxon>Jimgerdemannia</taxon>
    </lineage>
</organism>
<dbReference type="Pfam" id="PF15251">
    <property type="entry name" value="TAPR1-like"/>
    <property type="match status" value="1"/>
</dbReference>
<dbReference type="AlphaFoldDB" id="A0A433BAB5"/>
<dbReference type="OrthoDB" id="21418at2759"/>